<reference evidence="2" key="1">
    <citation type="journal article" date="2019" name="Int. J. Syst. Evol. Microbiol.">
        <title>The Global Catalogue of Microorganisms (GCM) 10K type strain sequencing project: providing services to taxonomists for standard genome sequencing and annotation.</title>
        <authorList>
            <consortium name="The Broad Institute Genomics Platform"/>
            <consortium name="The Broad Institute Genome Sequencing Center for Infectious Disease"/>
            <person name="Wu L."/>
            <person name="Ma J."/>
        </authorList>
    </citation>
    <scope>NUCLEOTIDE SEQUENCE [LARGE SCALE GENOMIC DNA]</scope>
    <source>
        <strain evidence="2">CCM 7756</strain>
    </source>
</reference>
<accession>A0ABV7N5Z6</accession>
<dbReference type="Proteomes" id="UP001595637">
    <property type="component" value="Unassembled WGS sequence"/>
</dbReference>
<dbReference type="SUPFAM" id="SSF158379">
    <property type="entry name" value="YqgQ-like"/>
    <property type="match status" value="1"/>
</dbReference>
<organism evidence="1 2">
    <name type="scientific">Salinicoccus sesuvii</name>
    <dbReference type="NCBI Taxonomy" id="868281"/>
    <lineage>
        <taxon>Bacteria</taxon>
        <taxon>Bacillati</taxon>
        <taxon>Bacillota</taxon>
        <taxon>Bacilli</taxon>
        <taxon>Bacillales</taxon>
        <taxon>Staphylococcaceae</taxon>
        <taxon>Salinicoccus</taxon>
    </lineage>
</organism>
<name>A0ABV7N5Z6_9STAP</name>
<dbReference type="InterPro" id="IPR009256">
    <property type="entry name" value="YqgQ-like"/>
</dbReference>
<dbReference type="InterPro" id="IPR023164">
    <property type="entry name" value="YqgQ-like_sf"/>
</dbReference>
<evidence type="ECO:0000313" key="1">
    <source>
        <dbReference type="EMBL" id="MFC3388506.1"/>
    </source>
</evidence>
<evidence type="ECO:0000313" key="2">
    <source>
        <dbReference type="Proteomes" id="UP001595637"/>
    </source>
</evidence>
<sequence>MKMNKDLTYINRLLLRYGIYVYDKDKQNMLRLMEMEIKELYSYGLITNEEYKTSILILRQRKEE</sequence>
<dbReference type="Pfam" id="PF06014">
    <property type="entry name" value="YqgQ-like"/>
    <property type="match status" value="1"/>
</dbReference>
<dbReference type="RefSeq" id="WP_380654083.1">
    <property type="nucleotide sequence ID" value="NZ_JBHRVQ010000001.1"/>
</dbReference>
<comment type="caution">
    <text evidence="1">The sequence shown here is derived from an EMBL/GenBank/DDBJ whole genome shotgun (WGS) entry which is preliminary data.</text>
</comment>
<keyword evidence="2" id="KW-1185">Reference proteome</keyword>
<gene>
    <name evidence="1" type="ORF">ACFOEO_07990</name>
</gene>
<protein>
    <submittedName>
        <fullName evidence="1">YqgQ family protein</fullName>
    </submittedName>
</protein>
<dbReference type="Gene3D" id="1.10.287.760">
    <property type="entry name" value="YqgQ-like"/>
    <property type="match status" value="1"/>
</dbReference>
<dbReference type="EMBL" id="JBHRVQ010000001">
    <property type="protein sequence ID" value="MFC3388506.1"/>
    <property type="molecule type" value="Genomic_DNA"/>
</dbReference>
<proteinExistence type="predicted"/>